<comment type="caution">
    <text evidence="10">The sequence shown here is derived from an EMBL/GenBank/DDBJ whole genome shotgun (WGS) entry which is preliminary data.</text>
</comment>
<evidence type="ECO:0000256" key="4">
    <source>
        <dbReference type="ARBA" id="ARBA00022840"/>
    </source>
</evidence>
<evidence type="ECO:0000256" key="1">
    <source>
        <dbReference type="ARBA" id="ARBA00004651"/>
    </source>
</evidence>
<evidence type="ECO:0000313" key="11">
    <source>
        <dbReference type="Proteomes" id="UP001431693"/>
    </source>
</evidence>
<evidence type="ECO:0000256" key="5">
    <source>
        <dbReference type="ARBA" id="ARBA00022989"/>
    </source>
</evidence>
<dbReference type="InterPro" id="IPR003439">
    <property type="entry name" value="ABC_transporter-like_ATP-bd"/>
</dbReference>
<dbReference type="Pfam" id="PF00664">
    <property type="entry name" value="ABC_membrane"/>
    <property type="match status" value="1"/>
</dbReference>
<evidence type="ECO:0000256" key="2">
    <source>
        <dbReference type="ARBA" id="ARBA00022692"/>
    </source>
</evidence>
<dbReference type="InterPro" id="IPR039421">
    <property type="entry name" value="Type_1_exporter"/>
</dbReference>
<keyword evidence="4 10" id="KW-0067">ATP-binding</keyword>
<dbReference type="RefSeq" id="WP_283712984.1">
    <property type="nucleotide sequence ID" value="NZ_JASJEW010000002.1"/>
</dbReference>
<dbReference type="SUPFAM" id="SSF52540">
    <property type="entry name" value="P-loop containing nucleoside triphosphate hydrolases"/>
    <property type="match status" value="1"/>
</dbReference>
<dbReference type="InterPro" id="IPR027417">
    <property type="entry name" value="P-loop_NTPase"/>
</dbReference>
<keyword evidence="5 7" id="KW-1133">Transmembrane helix</keyword>
<feature type="transmembrane region" description="Helical" evidence="7">
    <location>
        <begin position="45"/>
        <end position="66"/>
    </location>
</feature>
<dbReference type="Proteomes" id="UP001431693">
    <property type="component" value="Unassembled WGS sequence"/>
</dbReference>
<dbReference type="PROSITE" id="PS00211">
    <property type="entry name" value="ABC_TRANSPORTER_1"/>
    <property type="match status" value="1"/>
</dbReference>
<organism evidence="10 11">
    <name type="scientific">Kribbibacterium absianum</name>
    <dbReference type="NCBI Taxonomy" id="3044210"/>
    <lineage>
        <taxon>Bacteria</taxon>
        <taxon>Bacillati</taxon>
        <taxon>Actinomycetota</taxon>
        <taxon>Coriobacteriia</taxon>
        <taxon>Coriobacteriales</taxon>
        <taxon>Kribbibacteriaceae</taxon>
        <taxon>Kribbibacterium</taxon>
    </lineage>
</organism>
<feature type="transmembrane region" description="Helical" evidence="7">
    <location>
        <begin position="239"/>
        <end position="261"/>
    </location>
</feature>
<evidence type="ECO:0000313" key="10">
    <source>
        <dbReference type="EMBL" id="MDJ1129863.1"/>
    </source>
</evidence>
<dbReference type="GO" id="GO:0005524">
    <property type="term" value="F:ATP binding"/>
    <property type="evidence" value="ECO:0007669"/>
    <property type="project" value="UniProtKB-KW"/>
</dbReference>
<evidence type="ECO:0000259" key="9">
    <source>
        <dbReference type="PROSITE" id="PS50929"/>
    </source>
</evidence>
<keyword evidence="6 7" id="KW-0472">Membrane</keyword>
<dbReference type="PANTHER" id="PTHR43394:SF1">
    <property type="entry name" value="ATP-BINDING CASSETTE SUB-FAMILY B MEMBER 10, MITOCHONDRIAL"/>
    <property type="match status" value="1"/>
</dbReference>
<protein>
    <submittedName>
        <fullName evidence="10">ABC transporter ATP-binding protein</fullName>
    </submittedName>
</protein>
<keyword evidence="11" id="KW-1185">Reference proteome</keyword>
<dbReference type="InterPro" id="IPR011527">
    <property type="entry name" value="ABC1_TM_dom"/>
</dbReference>
<name>A0ABT6ZLE0_9ACTN</name>
<keyword evidence="3" id="KW-0547">Nucleotide-binding</keyword>
<dbReference type="SMART" id="SM00382">
    <property type="entry name" value="AAA"/>
    <property type="match status" value="1"/>
</dbReference>
<dbReference type="Pfam" id="PF00005">
    <property type="entry name" value="ABC_tran"/>
    <property type="match status" value="1"/>
</dbReference>
<dbReference type="InterPro" id="IPR017871">
    <property type="entry name" value="ABC_transporter-like_CS"/>
</dbReference>
<feature type="domain" description="ABC transporter" evidence="8">
    <location>
        <begin position="332"/>
        <end position="541"/>
    </location>
</feature>
<dbReference type="PROSITE" id="PS50929">
    <property type="entry name" value="ABC_TM1F"/>
    <property type="match status" value="1"/>
</dbReference>
<dbReference type="CDD" id="cd03228">
    <property type="entry name" value="ABCC_MRP_Like"/>
    <property type="match status" value="1"/>
</dbReference>
<dbReference type="InterPro" id="IPR036640">
    <property type="entry name" value="ABC1_TM_sf"/>
</dbReference>
<keyword evidence="2 7" id="KW-0812">Transmembrane</keyword>
<feature type="transmembrane region" description="Helical" evidence="7">
    <location>
        <begin position="159"/>
        <end position="177"/>
    </location>
</feature>
<proteinExistence type="predicted"/>
<dbReference type="SUPFAM" id="SSF90123">
    <property type="entry name" value="ABC transporter transmembrane region"/>
    <property type="match status" value="1"/>
</dbReference>
<gene>
    <name evidence="10" type="ORF">QJ043_07210</name>
</gene>
<dbReference type="InterPro" id="IPR003593">
    <property type="entry name" value="AAA+_ATPase"/>
</dbReference>
<evidence type="ECO:0000256" key="6">
    <source>
        <dbReference type="ARBA" id="ARBA00023136"/>
    </source>
</evidence>
<dbReference type="PANTHER" id="PTHR43394">
    <property type="entry name" value="ATP-DEPENDENT PERMEASE MDL1, MITOCHONDRIAL"/>
    <property type="match status" value="1"/>
</dbReference>
<evidence type="ECO:0000256" key="3">
    <source>
        <dbReference type="ARBA" id="ARBA00022741"/>
    </source>
</evidence>
<dbReference type="EMBL" id="JASJEX010000003">
    <property type="protein sequence ID" value="MDJ1129863.1"/>
    <property type="molecule type" value="Genomic_DNA"/>
</dbReference>
<evidence type="ECO:0000259" key="8">
    <source>
        <dbReference type="PROSITE" id="PS50893"/>
    </source>
</evidence>
<dbReference type="Gene3D" id="3.40.50.300">
    <property type="entry name" value="P-loop containing nucleotide triphosphate hydrolases"/>
    <property type="match status" value="1"/>
</dbReference>
<sequence length="542" mass="58323">MKELFSYCWRSIVDRGMFVRYVVACFLQALLGLATPFLVGSAINSLLAGGAGAGAAGVLCALVAALGTSSALAGYRGTLLYTYLQADSSFQLDVTATMHIQRLRPAFFEGFDPSFWRKRLDTDTNDLTVFFLQSVTGLIQNGGSLAVTVAILAAIDWRLSLVCAALAVATGLLYGAFGERIHAANSDFMEDLSGYSACMLSQLRDAPFVRRHSLFGWSESRMREAYTPLRSSMYEANMVGGRFSLASGLAGAVALGLLLWVSVVEVSSGRMAAGFVATAYGYFSTMTSSVESLAGFGHDYQSARVNYEHLRDLAAEPEEPRGEAVPEHVGEIAVEGLTATHPGSERVLLGGLTHTFERGRVYGVAGPNGCGKSTLMDVLTGLLEGCRSGRVSYDGVPLESVDQYALRERTVAFVEQAPEMVKGTLRDNVSLLAPGADRVEAERLLRRLGAERLVREDGLDRPVTGGDGGLSGGERQKVAIARALLKRPDVVVLDEPTAALDEDGRRDVEELLRTLRSDHVTFLVTHDDGLLAQCDEVVRLVE</sequence>
<dbReference type="CDD" id="cd07346">
    <property type="entry name" value="ABC_6TM_exporters"/>
    <property type="match status" value="1"/>
</dbReference>
<evidence type="ECO:0000256" key="7">
    <source>
        <dbReference type="SAM" id="Phobius"/>
    </source>
</evidence>
<feature type="transmembrane region" description="Helical" evidence="7">
    <location>
        <begin position="127"/>
        <end position="153"/>
    </location>
</feature>
<dbReference type="PROSITE" id="PS50893">
    <property type="entry name" value="ABC_TRANSPORTER_2"/>
    <property type="match status" value="1"/>
</dbReference>
<feature type="transmembrane region" description="Helical" evidence="7">
    <location>
        <begin position="21"/>
        <end position="39"/>
    </location>
</feature>
<reference evidence="10" key="1">
    <citation type="submission" date="2023-05" db="EMBL/GenBank/DDBJ databases">
        <title>[olsenella] sp. nov., isolated from a pig farm feces dump.</title>
        <authorList>
            <person name="Chang Y.-H."/>
        </authorList>
    </citation>
    <scope>NUCLEOTIDE SEQUENCE</scope>
    <source>
        <strain evidence="10">YH-ols2217</strain>
    </source>
</reference>
<dbReference type="Gene3D" id="1.20.1560.10">
    <property type="entry name" value="ABC transporter type 1, transmembrane domain"/>
    <property type="match status" value="1"/>
</dbReference>
<comment type="subcellular location">
    <subcellularLocation>
        <location evidence="1">Cell membrane</location>
        <topology evidence="1">Multi-pass membrane protein</topology>
    </subcellularLocation>
</comment>
<feature type="domain" description="ABC transmembrane type-1" evidence="9">
    <location>
        <begin position="22"/>
        <end position="302"/>
    </location>
</feature>
<accession>A0ABT6ZLE0</accession>